<dbReference type="Gene3D" id="3.40.640.10">
    <property type="entry name" value="Type I PLP-dependent aspartate aminotransferase-like (Major domain)"/>
    <property type="match status" value="1"/>
</dbReference>
<evidence type="ECO:0000256" key="1">
    <source>
        <dbReference type="ARBA" id="ARBA00001933"/>
    </source>
</evidence>
<feature type="modified residue" description="N6-(pyridoxal phosphate)lysine" evidence="7">
    <location>
        <position position="224"/>
    </location>
</feature>
<feature type="domain" description="Aminotransferase class I/classII large" evidence="8">
    <location>
        <begin position="35"/>
        <end position="357"/>
    </location>
</feature>
<dbReference type="InterPro" id="IPR050106">
    <property type="entry name" value="HistidinolP_aminotransfase"/>
</dbReference>
<evidence type="ECO:0000313" key="10">
    <source>
        <dbReference type="Proteomes" id="UP000199387"/>
    </source>
</evidence>
<comment type="catalytic activity">
    <reaction evidence="7">
        <text>L-histidinol phosphate + 2-oxoglutarate = 3-(imidazol-4-yl)-2-oxopropyl phosphate + L-glutamate</text>
        <dbReference type="Rhea" id="RHEA:23744"/>
        <dbReference type="ChEBI" id="CHEBI:16810"/>
        <dbReference type="ChEBI" id="CHEBI:29985"/>
        <dbReference type="ChEBI" id="CHEBI:57766"/>
        <dbReference type="ChEBI" id="CHEBI:57980"/>
        <dbReference type="EC" id="2.6.1.9"/>
    </reaction>
</comment>
<reference evidence="9 10" key="1">
    <citation type="submission" date="2016-10" db="EMBL/GenBank/DDBJ databases">
        <authorList>
            <person name="de Groot N.N."/>
        </authorList>
    </citation>
    <scope>NUCLEOTIDE SEQUENCE [LARGE SCALE GENOMIC DNA]</scope>
    <source>
        <strain evidence="9 10">DSM 45514</strain>
    </source>
</reference>
<dbReference type="UniPathway" id="UPA00031">
    <property type="reaction ID" value="UER00012"/>
</dbReference>
<dbReference type="HAMAP" id="MF_01023">
    <property type="entry name" value="HisC_aminotrans_2"/>
    <property type="match status" value="1"/>
</dbReference>
<dbReference type="GO" id="GO:0000105">
    <property type="term" value="P:L-histidine biosynthetic process"/>
    <property type="evidence" value="ECO:0007669"/>
    <property type="project" value="UniProtKB-UniRule"/>
</dbReference>
<dbReference type="InterPro" id="IPR004839">
    <property type="entry name" value="Aminotransferase_I/II_large"/>
</dbReference>
<protein>
    <recommendedName>
        <fullName evidence="7">Histidinol-phosphate aminotransferase</fullName>
        <ecNumber evidence="7">2.6.1.9</ecNumber>
    </recommendedName>
    <alternativeName>
        <fullName evidence="7">Imidazole acetol-phosphate transaminase</fullName>
    </alternativeName>
</protein>
<dbReference type="InterPro" id="IPR015424">
    <property type="entry name" value="PyrdxlP-dep_Trfase"/>
</dbReference>
<sequence>MPEKPPFSKVVAGLPPTVPFVPPEELERKTGTRLQLRLGANESTFGMSPHAREAMAQAAAESNFYGDAHCYPLRQELARLYGVDGDHLVFASGIDELLGLIARAFLNPGDGVTTSLGGYPTFNYHVEGFGGIIHEVPYQKGKNDLEGLSETAVKTGSRIVYLANPDNPTGTWYSAEELADFRASLPADCLLVLDEAYIEFAPKSADLPIDPSDRGIIRTRTFSKVYGMAGARIGYALTHPEIARAFDKIRNHFGVNHIAQAGALAALQDSDFVQKVVASVEQGRREYEELAQSLGFTAYPSATNFVAIDVGSEERAVSLREALWERGVFVRTPGAPPLNRCLRVTVGTPEERTQFAAILRETVQALSKS</sequence>
<dbReference type="EMBL" id="FMZA01000012">
    <property type="protein sequence ID" value="SDC62978.1"/>
    <property type="molecule type" value="Genomic_DNA"/>
</dbReference>
<evidence type="ECO:0000313" key="9">
    <source>
        <dbReference type="EMBL" id="SDC62978.1"/>
    </source>
</evidence>
<evidence type="ECO:0000256" key="6">
    <source>
        <dbReference type="ARBA" id="ARBA00023102"/>
    </source>
</evidence>
<evidence type="ECO:0000256" key="7">
    <source>
        <dbReference type="HAMAP-Rule" id="MF_01023"/>
    </source>
</evidence>
<comment type="pathway">
    <text evidence="7">Amino-acid biosynthesis; L-histidine biosynthesis; L-histidine from 5-phospho-alpha-D-ribose 1-diphosphate: step 7/9.</text>
</comment>
<proteinExistence type="inferred from homology"/>
<gene>
    <name evidence="7" type="primary">hisC</name>
    <name evidence="9" type="ORF">SAMN04488112_1122</name>
</gene>
<dbReference type="STRING" id="1236220.SAMN04488112_1122"/>
<dbReference type="InterPro" id="IPR015422">
    <property type="entry name" value="PyrdxlP-dep_Trfase_small"/>
</dbReference>
<accession>A0A1G6N543</accession>
<comment type="subunit">
    <text evidence="2 7">Homodimer.</text>
</comment>
<keyword evidence="3 7" id="KW-0032">Aminotransferase</keyword>
<keyword evidence="10" id="KW-1185">Reference proteome</keyword>
<dbReference type="OrthoDB" id="9813612at2"/>
<dbReference type="InterPro" id="IPR015421">
    <property type="entry name" value="PyrdxlP-dep_Trfase_major"/>
</dbReference>
<dbReference type="GO" id="GO:0004400">
    <property type="term" value="F:histidinol-phosphate transaminase activity"/>
    <property type="evidence" value="ECO:0007669"/>
    <property type="project" value="UniProtKB-UniRule"/>
</dbReference>
<dbReference type="PANTHER" id="PTHR43643:SF3">
    <property type="entry name" value="HISTIDINOL-PHOSPHATE AMINOTRANSFERASE"/>
    <property type="match status" value="1"/>
</dbReference>
<dbReference type="GO" id="GO:0030170">
    <property type="term" value="F:pyridoxal phosphate binding"/>
    <property type="evidence" value="ECO:0007669"/>
    <property type="project" value="InterPro"/>
</dbReference>
<name>A0A1G6N543_9BACL</name>
<keyword evidence="7" id="KW-0028">Amino-acid biosynthesis</keyword>
<comment type="similarity">
    <text evidence="7">Belongs to the class-II pyridoxal-phosphate-dependent aminotransferase family. Histidinol-phosphate aminotransferase subfamily.</text>
</comment>
<organism evidence="9 10">
    <name type="scientific">Melghirimyces thermohalophilus</name>
    <dbReference type="NCBI Taxonomy" id="1236220"/>
    <lineage>
        <taxon>Bacteria</taxon>
        <taxon>Bacillati</taxon>
        <taxon>Bacillota</taxon>
        <taxon>Bacilli</taxon>
        <taxon>Bacillales</taxon>
        <taxon>Thermoactinomycetaceae</taxon>
        <taxon>Melghirimyces</taxon>
    </lineage>
</organism>
<evidence type="ECO:0000256" key="3">
    <source>
        <dbReference type="ARBA" id="ARBA00022576"/>
    </source>
</evidence>
<dbReference type="InterPro" id="IPR005861">
    <property type="entry name" value="HisP_aminotrans"/>
</dbReference>
<dbReference type="AlphaFoldDB" id="A0A1G6N543"/>
<dbReference type="EC" id="2.6.1.9" evidence="7"/>
<dbReference type="CDD" id="cd00609">
    <property type="entry name" value="AAT_like"/>
    <property type="match status" value="1"/>
</dbReference>
<dbReference type="SUPFAM" id="SSF53383">
    <property type="entry name" value="PLP-dependent transferases"/>
    <property type="match status" value="1"/>
</dbReference>
<evidence type="ECO:0000256" key="5">
    <source>
        <dbReference type="ARBA" id="ARBA00022898"/>
    </source>
</evidence>
<keyword evidence="4 7" id="KW-0808">Transferase</keyword>
<keyword evidence="6 7" id="KW-0368">Histidine biosynthesis</keyword>
<evidence type="ECO:0000259" key="8">
    <source>
        <dbReference type="Pfam" id="PF00155"/>
    </source>
</evidence>
<dbReference type="RefSeq" id="WP_091570339.1">
    <property type="nucleotide sequence ID" value="NZ_FMZA01000012.1"/>
</dbReference>
<dbReference type="Proteomes" id="UP000199387">
    <property type="component" value="Unassembled WGS sequence"/>
</dbReference>
<dbReference type="Pfam" id="PF00155">
    <property type="entry name" value="Aminotran_1_2"/>
    <property type="match status" value="1"/>
</dbReference>
<dbReference type="Gene3D" id="3.90.1150.10">
    <property type="entry name" value="Aspartate Aminotransferase, domain 1"/>
    <property type="match status" value="1"/>
</dbReference>
<evidence type="ECO:0000256" key="2">
    <source>
        <dbReference type="ARBA" id="ARBA00011738"/>
    </source>
</evidence>
<comment type="cofactor">
    <cofactor evidence="1 7">
        <name>pyridoxal 5'-phosphate</name>
        <dbReference type="ChEBI" id="CHEBI:597326"/>
    </cofactor>
</comment>
<dbReference type="PANTHER" id="PTHR43643">
    <property type="entry name" value="HISTIDINOL-PHOSPHATE AMINOTRANSFERASE 2"/>
    <property type="match status" value="1"/>
</dbReference>
<keyword evidence="5 7" id="KW-0663">Pyridoxal phosphate</keyword>
<evidence type="ECO:0000256" key="4">
    <source>
        <dbReference type="ARBA" id="ARBA00022679"/>
    </source>
</evidence>